<accession>A0ABN9P857</accession>
<dbReference type="PANTHER" id="PTHR33055">
    <property type="entry name" value="TRANSPOSASE FOR INSERTION SEQUENCE ELEMENT IS1111A"/>
    <property type="match status" value="1"/>
</dbReference>
<evidence type="ECO:0000256" key="1">
    <source>
        <dbReference type="SAM" id="MobiDB-lite"/>
    </source>
</evidence>
<dbReference type="Proteomes" id="UP001190466">
    <property type="component" value="Chromosome"/>
</dbReference>
<dbReference type="NCBIfam" id="NF033542">
    <property type="entry name" value="transpos_IS110"/>
    <property type="match status" value="1"/>
</dbReference>
<evidence type="ECO:0000313" key="5">
    <source>
        <dbReference type="Proteomes" id="UP001190466"/>
    </source>
</evidence>
<sequence>MKSASNTPTNTITLPPEPPGGVTAGVDWARDDHAVSVVDDRGRELARTTTPHNAAGLRDLTAFLHRHGAGEVAIERPDGPVVDTLLAAGLTVVVISPNQVKNLRGRYGSAGNKDDRFDAYVLADTLRTDRHRLRALVPDTDATVALRRACRARKDLVNHRVAVANQLRAHLRNALPAAVGLFAEIDSLISLAFLTRFDTQDKIDWLSPKRLGDWLAKQGYSGKAAPTVLHQRILAAPRGAIGVHGATQAHITASYLALLHTLVTQIKALTAQIETQLSAHADAHIFTSLPRSGRVRAARLLAEIGDCRARFPTPESLTCLAGAAPSTRQSGKARIVGFRWACDKQLRDAVTDFAADTRLVNPWAADLYDRARARGHDHPHAVRILARAWLHIIWHCWQDNAPYNPTKHRALQRFTTNQNEVGLTPLGGHSVRRLVPSE</sequence>
<feature type="region of interest" description="Disordered" evidence="1">
    <location>
        <begin position="1"/>
        <end position="21"/>
    </location>
</feature>
<keyword evidence="5" id="KW-1185">Reference proteome</keyword>
<evidence type="ECO:0000259" key="3">
    <source>
        <dbReference type="Pfam" id="PF02371"/>
    </source>
</evidence>
<proteinExistence type="predicted"/>
<evidence type="ECO:0000259" key="2">
    <source>
        <dbReference type="Pfam" id="PF01548"/>
    </source>
</evidence>
<protein>
    <submittedName>
        <fullName evidence="4">IS110 family transposase</fullName>
    </submittedName>
</protein>
<dbReference type="EMBL" id="OY726395">
    <property type="protein sequence ID" value="CAJ1586806.1"/>
    <property type="molecule type" value="Genomic_DNA"/>
</dbReference>
<dbReference type="Pfam" id="PF02371">
    <property type="entry name" value="Transposase_20"/>
    <property type="match status" value="1"/>
</dbReference>
<feature type="domain" description="Transposase IS116/IS110/IS902 C-terminal" evidence="3">
    <location>
        <begin position="284"/>
        <end position="368"/>
    </location>
</feature>
<dbReference type="Pfam" id="PF01548">
    <property type="entry name" value="DEDD_Tnp_IS110"/>
    <property type="match status" value="1"/>
</dbReference>
<evidence type="ECO:0000313" key="4">
    <source>
        <dbReference type="EMBL" id="CAJ1586806.1"/>
    </source>
</evidence>
<dbReference type="InterPro" id="IPR002525">
    <property type="entry name" value="Transp_IS110-like_N"/>
</dbReference>
<dbReference type="PANTHER" id="PTHR33055:SF3">
    <property type="entry name" value="PUTATIVE TRANSPOSASE FOR IS117-RELATED"/>
    <property type="match status" value="1"/>
</dbReference>
<gene>
    <name evidence="4" type="ORF">MU0050_004464</name>
</gene>
<dbReference type="InterPro" id="IPR047650">
    <property type="entry name" value="Transpos_IS110"/>
</dbReference>
<name>A0ABN9P857_9MYCO</name>
<feature type="compositionally biased region" description="Polar residues" evidence="1">
    <location>
        <begin position="1"/>
        <end position="13"/>
    </location>
</feature>
<organism evidence="4 5">
    <name type="scientific">[Mycobacterium] wendilense</name>
    <dbReference type="NCBI Taxonomy" id="3064284"/>
    <lineage>
        <taxon>Bacteria</taxon>
        <taxon>Bacillati</taxon>
        <taxon>Actinomycetota</taxon>
        <taxon>Actinomycetes</taxon>
        <taxon>Mycobacteriales</taxon>
        <taxon>Mycobacteriaceae</taxon>
        <taxon>Mycolicibacter</taxon>
    </lineage>
</organism>
<reference evidence="4 5" key="1">
    <citation type="submission" date="2023-08" db="EMBL/GenBank/DDBJ databases">
        <authorList>
            <person name="Folkvardsen B D."/>
            <person name="Norman A."/>
        </authorList>
    </citation>
    <scope>NUCLEOTIDE SEQUENCE [LARGE SCALE GENOMIC DNA]</scope>
    <source>
        <strain evidence="4 5">Mu0050</strain>
    </source>
</reference>
<feature type="domain" description="Transposase IS110-like N-terminal" evidence="2">
    <location>
        <begin position="24"/>
        <end position="176"/>
    </location>
</feature>
<dbReference type="InterPro" id="IPR003346">
    <property type="entry name" value="Transposase_20"/>
</dbReference>
<dbReference type="RefSeq" id="WP_316512673.1">
    <property type="nucleotide sequence ID" value="NZ_OY726395.1"/>
</dbReference>